<accession>A0A437PDM0</accession>
<dbReference type="AlphaFoldDB" id="A0A437PDM0"/>
<organism evidence="2 3">
    <name type="scientific">Streptomyces antnestii</name>
    <dbReference type="NCBI Taxonomy" id="2494256"/>
    <lineage>
        <taxon>Bacteria</taxon>
        <taxon>Bacillati</taxon>
        <taxon>Actinomycetota</taxon>
        <taxon>Actinomycetes</taxon>
        <taxon>Kitasatosporales</taxon>
        <taxon>Streptomycetaceae</taxon>
        <taxon>Streptomyces</taxon>
    </lineage>
</organism>
<name>A0A437PDM0_9ACTN</name>
<gene>
    <name evidence="2" type="ORF">EOT10_27190</name>
</gene>
<dbReference type="OrthoDB" id="3078176at2"/>
<evidence type="ECO:0000313" key="2">
    <source>
        <dbReference type="EMBL" id="RVU20371.1"/>
    </source>
</evidence>
<keyword evidence="3" id="KW-1185">Reference proteome</keyword>
<feature type="compositionally biased region" description="Polar residues" evidence="1">
    <location>
        <begin position="552"/>
        <end position="561"/>
    </location>
</feature>
<dbReference type="EMBL" id="RZYA01000015">
    <property type="protein sequence ID" value="RVU20371.1"/>
    <property type="molecule type" value="Genomic_DNA"/>
</dbReference>
<evidence type="ECO:0000256" key="1">
    <source>
        <dbReference type="SAM" id="MobiDB-lite"/>
    </source>
</evidence>
<proteinExistence type="predicted"/>
<dbReference type="RefSeq" id="WP_127830981.1">
    <property type="nucleotide sequence ID" value="NZ_RZYA01000015.1"/>
</dbReference>
<protein>
    <submittedName>
        <fullName evidence="2">Uncharacterized protein</fullName>
    </submittedName>
</protein>
<comment type="caution">
    <text evidence="2">The sequence shown here is derived from an EMBL/GenBank/DDBJ whole genome shotgun (WGS) entry which is preliminary data.</text>
</comment>
<reference evidence="2 3" key="1">
    <citation type="submission" date="2019-01" db="EMBL/GenBank/DDBJ databases">
        <title>Genome sequences of Streptomyces and Rhizobium isolates collected from root and soil.</title>
        <authorList>
            <person name="Chhettri S."/>
            <person name="Sevigny J.L."/>
            <person name="Sen A."/>
            <person name="Ennis N."/>
            <person name="Tisa L."/>
        </authorList>
    </citation>
    <scope>NUCLEOTIDE SEQUENCE [LARGE SCALE GENOMIC DNA]</scope>
    <source>
        <strain evidence="2 3">San01</strain>
    </source>
</reference>
<feature type="region of interest" description="Disordered" evidence="1">
    <location>
        <begin position="552"/>
        <end position="571"/>
    </location>
</feature>
<sequence length="571" mass="63345">MGLGRELGKDADSSAAIGISIVSAPAVPLGSANGAHGHGLDQTETTRLLSAAAYLRPDSPAEFRAWRQNEWAKLRKRMTPGFIKVWLEKKRESEKDADADALPEKPQPKVIIGTDYVRWVRDRVANGRPVPAFGFELTPVVERCTAAEHLLYIRRAVMALAILAGLACLYTSAAEWTLAVVTLGIWAAFYLDRLLAHRHLIRVTEESDESSTKARVLTRKSRRALDAVRQLKFGTVIPYVTEMRADSPRYHFVGAGKVWYEAQIGIDVLPAQPKPKKDRTPGPAIPSPRFEDLFAPDGPEPTGVKQFTPDNLLAHVVSQLKRGTAPIPDFHPDNRLEAYGVAAISAERWKGITPEQWTSLNVLAEQGPRAVGAERAPKVARRFLCARVISWDGELVASVFVGFAYEDHYLRVTVRPHVINPLHPTLRAADGSAAGSGWSWHRHTWLASAVDMVLMLAQLFNPNKGRLHPELDEQKGPVSLREAYSTRYMDDMLQYDDARRYIEMMQRRIFDSVEQFLVDHNVDIGSYREQTTVILQNSGVINYGEMGSVQNQPGAVGSQMNARPPTAGGKA</sequence>
<evidence type="ECO:0000313" key="3">
    <source>
        <dbReference type="Proteomes" id="UP000283128"/>
    </source>
</evidence>
<dbReference type="Proteomes" id="UP000283128">
    <property type="component" value="Unassembled WGS sequence"/>
</dbReference>